<gene>
    <name evidence="2" type="ORF">Ade02nite_71460</name>
</gene>
<dbReference type="Gene3D" id="3.30.160.100">
    <property type="entry name" value="Ribosome hibernation promotion factor-like"/>
    <property type="match status" value="1"/>
</dbReference>
<dbReference type="EMBL" id="BOMI01000146">
    <property type="protein sequence ID" value="GID78505.1"/>
    <property type="molecule type" value="Genomic_DNA"/>
</dbReference>
<evidence type="ECO:0000313" key="3">
    <source>
        <dbReference type="Proteomes" id="UP000609879"/>
    </source>
</evidence>
<comment type="caution">
    <text evidence="2">The sequence shown here is derived from an EMBL/GenBank/DDBJ whole genome shotgun (WGS) entry which is preliminary data.</text>
</comment>
<feature type="compositionally biased region" description="Low complexity" evidence="1">
    <location>
        <begin position="108"/>
        <end position="117"/>
    </location>
</feature>
<feature type="region of interest" description="Disordered" evidence="1">
    <location>
        <begin position="94"/>
        <end position="130"/>
    </location>
</feature>
<dbReference type="RefSeq" id="WP_203773466.1">
    <property type="nucleotide sequence ID" value="NZ_BAAABO010000038.1"/>
</dbReference>
<proteinExistence type="predicted"/>
<sequence length="130" mass="13766">MTRIEQVISPQVHTHGEVSPEAAAYAVGKLAAALHHAPGPVLRTSLTLDAAAPGDRVDAHVDVNGAGLHVHAVGQTLQEATDLMQDRLRSRLRRLRRRPQQGPPAQPQGPLDPAAGQVPGAAWKAPREGE</sequence>
<reference evidence="2 3" key="1">
    <citation type="submission" date="2021-01" db="EMBL/GenBank/DDBJ databases">
        <title>Whole genome shotgun sequence of Actinoplanes deccanensis NBRC 13994.</title>
        <authorList>
            <person name="Komaki H."/>
            <person name="Tamura T."/>
        </authorList>
    </citation>
    <scope>NUCLEOTIDE SEQUENCE [LARGE SCALE GENOMIC DNA]</scope>
    <source>
        <strain evidence="2 3">NBRC 13994</strain>
    </source>
</reference>
<keyword evidence="3" id="KW-1185">Reference proteome</keyword>
<accession>A0ABQ3YF01</accession>
<dbReference type="InterPro" id="IPR036567">
    <property type="entry name" value="RHF-like"/>
</dbReference>
<name>A0ABQ3YF01_9ACTN</name>
<protein>
    <submittedName>
        <fullName evidence="2">Uncharacterized protein</fullName>
    </submittedName>
</protein>
<dbReference type="Pfam" id="PF02482">
    <property type="entry name" value="Ribosomal_S30AE"/>
    <property type="match status" value="1"/>
</dbReference>
<evidence type="ECO:0000313" key="2">
    <source>
        <dbReference type="EMBL" id="GID78505.1"/>
    </source>
</evidence>
<organism evidence="2 3">
    <name type="scientific">Paractinoplanes deccanensis</name>
    <dbReference type="NCBI Taxonomy" id="113561"/>
    <lineage>
        <taxon>Bacteria</taxon>
        <taxon>Bacillati</taxon>
        <taxon>Actinomycetota</taxon>
        <taxon>Actinomycetes</taxon>
        <taxon>Micromonosporales</taxon>
        <taxon>Micromonosporaceae</taxon>
        <taxon>Paractinoplanes</taxon>
    </lineage>
</organism>
<dbReference type="InterPro" id="IPR003489">
    <property type="entry name" value="RHF/RaiA"/>
</dbReference>
<dbReference type="SUPFAM" id="SSF69754">
    <property type="entry name" value="Ribosome binding protein Y (YfiA homologue)"/>
    <property type="match status" value="1"/>
</dbReference>
<evidence type="ECO:0000256" key="1">
    <source>
        <dbReference type="SAM" id="MobiDB-lite"/>
    </source>
</evidence>
<dbReference type="Proteomes" id="UP000609879">
    <property type="component" value="Unassembled WGS sequence"/>
</dbReference>